<keyword evidence="2" id="KW-0812">Transmembrane</keyword>
<feature type="region of interest" description="Disordered" evidence="1">
    <location>
        <begin position="1"/>
        <end position="21"/>
    </location>
</feature>
<accession>A0ABW1LNK5</accession>
<name>A0ABW1LNK5_9ACTN</name>
<organism evidence="4 5">
    <name type="scientific">Nocardioides hankookensis</name>
    <dbReference type="NCBI Taxonomy" id="443157"/>
    <lineage>
        <taxon>Bacteria</taxon>
        <taxon>Bacillati</taxon>
        <taxon>Actinomycetota</taxon>
        <taxon>Actinomycetes</taxon>
        <taxon>Propionibacteriales</taxon>
        <taxon>Nocardioidaceae</taxon>
        <taxon>Nocardioides</taxon>
    </lineage>
</organism>
<dbReference type="Pfam" id="PF07811">
    <property type="entry name" value="TadE"/>
    <property type="match status" value="1"/>
</dbReference>
<dbReference type="RefSeq" id="WP_379156742.1">
    <property type="nucleotide sequence ID" value="NZ_JBHSRJ010000005.1"/>
</dbReference>
<evidence type="ECO:0000256" key="2">
    <source>
        <dbReference type="SAM" id="Phobius"/>
    </source>
</evidence>
<protein>
    <submittedName>
        <fullName evidence="4">TadE/TadG family type IV pilus assembly protein</fullName>
    </submittedName>
</protein>
<reference evidence="5" key="1">
    <citation type="journal article" date="2019" name="Int. J. Syst. Evol. Microbiol.">
        <title>The Global Catalogue of Microorganisms (GCM) 10K type strain sequencing project: providing services to taxonomists for standard genome sequencing and annotation.</title>
        <authorList>
            <consortium name="The Broad Institute Genomics Platform"/>
            <consortium name="The Broad Institute Genome Sequencing Center for Infectious Disease"/>
            <person name="Wu L."/>
            <person name="Ma J."/>
        </authorList>
    </citation>
    <scope>NUCLEOTIDE SEQUENCE [LARGE SCALE GENOMIC DNA]</scope>
    <source>
        <strain evidence="5">CCUG 54522</strain>
    </source>
</reference>
<feature type="transmembrane region" description="Helical" evidence="2">
    <location>
        <begin position="21"/>
        <end position="43"/>
    </location>
</feature>
<evidence type="ECO:0000313" key="5">
    <source>
        <dbReference type="Proteomes" id="UP001596135"/>
    </source>
</evidence>
<dbReference type="InterPro" id="IPR012495">
    <property type="entry name" value="TadE-like_dom"/>
</dbReference>
<evidence type="ECO:0000313" key="4">
    <source>
        <dbReference type="EMBL" id="MFC6044777.1"/>
    </source>
</evidence>
<evidence type="ECO:0000259" key="3">
    <source>
        <dbReference type="Pfam" id="PF07811"/>
    </source>
</evidence>
<keyword evidence="2" id="KW-1133">Transmembrane helix</keyword>
<keyword evidence="2" id="KW-0472">Membrane</keyword>
<gene>
    <name evidence="4" type="ORF">ACFPYL_16930</name>
</gene>
<evidence type="ECO:0000256" key="1">
    <source>
        <dbReference type="SAM" id="MobiDB-lite"/>
    </source>
</evidence>
<proteinExistence type="predicted"/>
<comment type="caution">
    <text evidence="4">The sequence shown here is derived from an EMBL/GenBank/DDBJ whole genome shotgun (WGS) entry which is preliminary data.</text>
</comment>
<keyword evidence="5" id="KW-1185">Reference proteome</keyword>
<feature type="domain" description="TadE-like" evidence="3">
    <location>
        <begin position="21"/>
        <end position="63"/>
    </location>
</feature>
<dbReference type="EMBL" id="JBHSRJ010000005">
    <property type="protein sequence ID" value="MFC6044777.1"/>
    <property type="molecule type" value="Genomic_DNA"/>
</dbReference>
<sequence length="155" mass="16031">MKAATRRRAMSPARRERDERGSAAIEAVFGVPAFGLFVGLIIFGGRTASTDEALQSAAAEGARSASIARDAQVARIQAREAAVASIANQEIGCEGVEVSVDTSDFGKPPGAPGSVEVTVSCRLALSDLSVPGVPGSRVMRASMSSPIDTWRETAP</sequence>
<dbReference type="Proteomes" id="UP001596135">
    <property type="component" value="Unassembled WGS sequence"/>
</dbReference>